<dbReference type="Pfam" id="PF08240">
    <property type="entry name" value="ADH_N"/>
    <property type="match status" value="1"/>
</dbReference>
<dbReference type="GO" id="GO:0016651">
    <property type="term" value="F:oxidoreductase activity, acting on NAD(P)H"/>
    <property type="evidence" value="ECO:0007669"/>
    <property type="project" value="InterPro"/>
</dbReference>
<evidence type="ECO:0000313" key="3">
    <source>
        <dbReference type="Proteomes" id="UP000807342"/>
    </source>
</evidence>
<comment type="caution">
    <text evidence="2">The sequence shown here is derived from an EMBL/GenBank/DDBJ whole genome shotgun (WGS) entry which is preliminary data.</text>
</comment>
<dbReference type="Gene3D" id="3.90.180.10">
    <property type="entry name" value="Medium-chain alcohol dehydrogenases, catalytic domain"/>
    <property type="match status" value="1"/>
</dbReference>
<dbReference type="SMART" id="SM00829">
    <property type="entry name" value="PKS_ER"/>
    <property type="match status" value="1"/>
</dbReference>
<dbReference type="CDD" id="cd08249">
    <property type="entry name" value="enoyl_reductase_like"/>
    <property type="match status" value="1"/>
</dbReference>
<dbReference type="OrthoDB" id="3233595at2759"/>
<dbReference type="PANTHER" id="PTHR45348">
    <property type="entry name" value="HYPOTHETICAL OXIDOREDUCTASE (EUROFUNG)"/>
    <property type="match status" value="1"/>
</dbReference>
<dbReference type="InterPro" id="IPR047122">
    <property type="entry name" value="Trans-enoyl_RdTase-like"/>
</dbReference>
<dbReference type="Pfam" id="PF00107">
    <property type="entry name" value="ADH_zinc_N"/>
    <property type="match status" value="1"/>
</dbReference>
<dbReference type="EMBL" id="MU151201">
    <property type="protein sequence ID" value="KAF9447412.1"/>
    <property type="molecule type" value="Genomic_DNA"/>
</dbReference>
<dbReference type="AlphaFoldDB" id="A0A9P6C170"/>
<dbReference type="InterPro" id="IPR020843">
    <property type="entry name" value="ER"/>
</dbReference>
<sequence>MASLPSKQKALLLESQQGNFILGTNVVHRPGAGQLLLRIKATALNPVDWKIQKHGIFINEFPAVLGTDLAGEVVALGEGVTKFQVGDRVFCQGRFTNDYASFQEYTLADEHHLAKIPSNITYDQACTIPLGLTTAYVSLYNTTPHGIGLVSPVEPAGQGHYKGEPILVLGGATSVGQFAIQLAKLSGFSPIITTASPKHIPYLKSLGATHVLDRHLSLPDLKSEIAKITTQPIKYVYDAVSLPDTQHIGNEILAPGGYLMLVLSPTITSEDKHVNPVLAMRQLDHNVKLLTGLYSKLTGLVESDAIKPNKVELLPGGLNGIVEGLKKMERDQVSGVKLVVRPEETTVAPS</sequence>
<dbReference type="SUPFAM" id="SSF51735">
    <property type="entry name" value="NAD(P)-binding Rossmann-fold domains"/>
    <property type="match status" value="1"/>
</dbReference>
<dbReference type="InterPro" id="IPR013149">
    <property type="entry name" value="ADH-like_C"/>
</dbReference>
<feature type="domain" description="Enoyl reductase (ER)" evidence="1">
    <location>
        <begin position="23"/>
        <end position="340"/>
    </location>
</feature>
<dbReference type="Gene3D" id="3.40.50.720">
    <property type="entry name" value="NAD(P)-binding Rossmann-like Domain"/>
    <property type="match status" value="1"/>
</dbReference>
<evidence type="ECO:0000259" key="1">
    <source>
        <dbReference type="SMART" id="SM00829"/>
    </source>
</evidence>
<dbReference type="PANTHER" id="PTHR45348:SF2">
    <property type="entry name" value="ZINC-TYPE ALCOHOL DEHYDROGENASE-LIKE PROTEIN C2E1P3.01"/>
    <property type="match status" value="1"/>
</dbReference>
<name>A0A9P6C170_9AGAR</name>
<dbReference type="Proteomes" id="UP000807342">
    <property type="component" value="Unassembled WGS sequence"/>
</dbReference>
<dbReference type="InterPro" id="IPR013154">
    <property type="entry name" value="ADH-like_N"/>
</dbReference>
<dbReference type="SUPFAM" id="SSF50129">
    <property type="entry name" value="GroES-like"/>
    <property type="match status" value="1"/>
</dbReference>
<organism evidence="2 3">
    <name type="scientific">Macrolepiota fuliginosa MF-IS2</name>
    <dbReference type="NCBI Taxonomy" id="1400762"/>
    <lineage>
        <taxon>Eukaryota</taxon>
        <taxon>Fungi</taxon>
        <taxon>Dikarya</taxon>
        <taxon>Basidiomycota</taxon>
        <taxon>Agaricomycotina</taxon>
        <taxon>Agaricomycetes</taxon>
        <taxon>Agaricomycetidae</taxon>
        <taxon>Agaricales</taxon>
        <taxon>Agaricineae</taxon>
        <taxon>Agaricaceae</taxon>
        <taxon>Macrolepiota</taxon>
    </lineage>
</organism>
<accession>A0A9P6C170</accession>
<proteinExistence type="predicted"/>
<reference evidence="2" key="1">
    <citation type="submission" date="2020-11" db="EMBL/GenBank/DDBJ databases">
        <authorList>
            <consortium name="DOE Joint Genome Institute"/>
            <person name="Ahrendt S."/>
            <person name="Riley R."/>
            <person name="Andreopoulos W."/>
            <person name="Labutti K."/>
            <person name="Pangilinan J."/>
            <person name="Ruiz-Duenas F.J."/>
            <person name="Barrasa J.M."/>
            <person name="Sanchez-Garcia M."/>
            <person name="Camarero S."/>
            <person name="Miyauchi S."/>
            <person name="Serrano A."/>
            <person name="Linde D."/>
            <person name="Babiker R."/>
            <person name="Drula E."/>
            <person name="Ayuso-Fernandez I."/>
            <person name="Pacheco R."/>
            <person name="Padilla G."/>
            <person name="Ferreira P."/>
            <person name="Barriuso J."/>
            <person name="Kellner H."/>
            <person name="Castanera R."/>
            <person name="Alfaro M."/>
            <person name="Ramirez L."/>
            <person name="Pisabarro A.G."/>
            <person name="Kuo A."/>
            <person name="Tritt A."/>
            <person name="Lipzen A."/>
            <person name="He G."/>
            <person name="Yan M."/>
            <person name="Ng V."/>
            <person name="Cullen D."/>
            <person name="Martin F."/>
            <person name="Rosso M.-N."/>
            <person name="Henrissat B."/>
            <person name="Hibbett D."/>
            <person name="Martinez A.T."/>
            <person name="Grigoriev I.V."/>
        </authorList>
    </citation>
    <scope>NUCLEOTIDE SEQUENCE</scope>
    <source>
        <strain evidence="2">MF-IS2</strain>
    </source>
</reference>
<evidence type="ECO:0000313" key="2">
    <source>
        <dbReference type="EMBL" id="KAF9447412.1"/>
    </source>
</evidence>
<dbReference type="InterPro" id="IPR011032">
    <property type="entry name" value="GroES-like_sf"/>
</dbReference>
<dbReference type="InterPro" id="IPR036291">
    <property type="entry name" value="NAD(P)-bd_dom_sf"/>
</dbReference>
<keyword evidence="3" id="KW-1185">Reference proteome</keyword>
<gene>
    <name evidence="2" type="ORF">P691DRAFT_776163</name>
</gene>
<protein>
    <submittedName>
        <fullName evidence="2">GroES-like protein</fullName>
    </submittedName>
</protein>